<organism evidence="3 4">
    <name type="scientific">Roseibium suaedae</name>
    <dbReference type="NCBI Taxonomy" id="735517"/>
    <lineage>
        <taxon>Bacteria</taxon>
        <taxon>Pseudomonadati</taxon>
        <taxon>Pseudomonadota</taxon>
        <taxon>Alphaproteobacteria</taxon>
        <taxon>Hyphomicrobiales</taxon>
        <taxon>Stappiaceae</taxon>
        <taxon>Roseibium</taxon>
    </lineage>
</organism>
<accession>A0A1M6ZNB3</accession>
<sequence>MKADVADMDKVPAGKPGAERPVQRAARRHSRWVRVLRVLFPLLGLLIFAGMAGMIILFNFLNSLGIGNISFSADGLVMDRPELSGHDGERSYKVSAVRAIQRLSDPRIIDLETIEANIVLNPEQDAKITASRGTYDNGAETLLLYDGLQVTWSEGYTIDLADVTVDLRSGAMKTSQPVEIKSEKGDIQAGQLTYDQKQGIVRFTDGIKMTLFPGARGM</sequence>
<proteinExistence type="predicted"/>
<protein>
    <submittedName>
        <fullName evidence="3">Lipopolysaccharide export system protein LptC</fullName>
    </submittedName>
</protein>
<dbReference type="InterPro" id="IPR010664">
    <property type="entry name" value="LipoPS_assembly_LptC-rel"/>
</dbReference>
<dbReference type="Proteomes" id="UP000186002">
    <property type="component" value="Unassembled WGS sequence"/>
</dbReference>
<dbReference type="AlphaFoldDB" id="A0A1M6ZNB3"/>
<dbReference type="NCBIfam" id="TIGR04409">
    <property type="entry name" value="LptC_YrbK"/>
    <property type="match status" value="1"/>
</dbReference>
<evidence type="ECO:0000256" key="2">
    <source>
        <dbReference type="SAM" id="Phobius"/>
    </source>
</evidence>
<dbReference type="GO" id="GO:0015221">
    <property type="term" value="F:lipopolysaccharide transmembrane transporter activity"/>
    <property type="evidence" value="ECO:0007669"/>
    <property type="project" value="InterPro"/>
</dbReference>
<dbReference type="Pfam" id="PF06835">
    <property type="entry name" value="LptC"/>
    <property type="match status" value="1"/>
</dbReference>
<name>A0A1M6ZNB3_9HYPH</name>
<keyword evidence="2" id="KW-1133">Transmembrane helix</keyword>
<keyword evidence="2" id="KW-0812">Transmembrane</keyword>
<dbReference type="GO" id="GO:0005886">
    <property type="term" value="C:plasma membrane"/>
    <property type="evidence" value="ECO:0007669"/>
    <property type="project" value="InterPro"/>
</dbReference>
<feature type="transmembrane region" description="Helical" evidence="2">
    <location>
        <begin position="38"/>
        <end position="61"/>
    </location>
</feature>
<dbReference type="InterPro" id="IPR026265">
    <property type="entry name" value="LptC"/>
</dbReference>
<dbReference type="STRING" id="735517.SAMN05444272_0294"/>
<keyword evidence="4" id="KW-1185">Reference proteome</keyword>
<dbReference type="OrthoDB" id="7873824at2"/>
<evidence type="ECO:0000313" key="4">
    <source>
        <dbReference type="Proteomes" id="UP000186002"/>
    </source>
</evidence>
<evidence type="ECO:0000256" key="1">
    <source>
        <dbReference type="SAM" id="MobiDB-lite"/>
    </source>
</evidence>
<dbReference type="Gene3D" id="2.60.450.10">
    <property type="entry name" value="Lipopolysaccharide (LPS) transport protein A like domain"/>
    <property type="match status" value="1"/>
</dbReference>
<feature type="region of interest" description="Disordered" evidence="1">
    <location>
        <begin position="1"/>
        <end position="23"/>
    </location>
</feature>
<evidence type="ECO:0000313" key="3">
    <source>
        <dbReference type="EMBL" id="SHL31946.1"/>
    </source>
</evidence>
<gene>
    <name evidence="3" type="ORF">SAMN05444272_0294</name>
</gene>
<keyword evidence="2" id="KW-0472">Membrane</keyword>
<dbReference type="EMBL" id="FRBW01000001">
    <property type="protein sequence ID" value="SHL31946.1"/>
    <property type="molecule type" value="Genomic_DNA"/>
</dbReference>
<reference evidence="3 4" key="1">
    <citation type="submission" date="2016-11" db="EMBL/GenBank/DDBJ databases">
        <authorList>
            <person name="Jaros S."/>
            <person name="Januszkiewicz K."/>
            <person name="Wedrychowicz H."/>
        </authorList>
    </citation>
    <scope>NUCLEOTIDE SEQUENCE [LARGE SCALE GENOMIC DNA]</scope>
    <source>
        <strain evidence="3 4">DSM 22153</strain>
    </source>
</reference>
<feature type="compositionally biased region" description="Basic and acidic residues" evidence="1">
    <location>
        <begin position="1"/>
        <end position="22"/>
    </location>
</feature>